<evidence type="ECO:0000313" key="1">
    <source>
        <dbReference type="Proteomes" id="UP000095286"/>
    </source>
</evidence>
<evidence type="ECO:0000313" key="2">
    <source>
        <dbReference type="WBParaSite" id="RSKR_0000553150.1"/>
    </source>
</evidence>
<accession>A0AC35TXU2</accession>
<reference evidence="2" key="1">
    <citation type="submission" date="2016-11" db="UniProtKB">
        <authorList>
            <consortium name="WormBaseParasite"/>
        </authorList>
    </citation>
    <scope>IDENTIFICATION</scope>
    <source>
        <strain evidence="2">KR3021</strain>
    </source>
</reference>
<proteinExistence type="predicted"/>
<sequence length="99" mass="11232">MENDQEGASIYTNGWSQYLNNPTDKTSFPAGYIAKVIDNHFSKNFDCISGDPIVFGMWKGKLENFINNGSLTEREAQDLMAKHKMLHIMEGLTLRDKTT</sequence>
<protein>
    <submittedName>
        <fullName evidence="2">Peptidase_M13 domain-containing protein</fullName>
    </submittedName>
</protein>
<organism evidence="1 2">
    <name type="scientific">Rhabditophanes sp. KR3021</name>
    <dbReference type="NCBI Taxonomy" id="114890"/>
    <lineage>
        <taxon>Eukaryota</taxon>
        <taxon>Metazoa</taxon>
        <taxon>Ecdysozoa</taxon>
        <taxon>Nematoda</taxon>
        <taxon>Chromadorea</taxon>
        <taxon>Rhabditida</taxon>
        <taxon>Tylenchina</taxon>
        <taxon>Panagrolaimomorpha</taxon>
        <taxon>Strongyloidoidea</taxon>
        <taxon>Alloionematidae</taxon>
        <taxon>Rhabditophanes</taxon>
    </lineage>
</organism>
<name>A0AC35TXU2_9BILA</name>
<dbReference type="Proteomes" id="UP000095286">
    <property type="component" value="Unplaced"/>
</dbReference>
<dbReference type="WBParaSite" id="RSKR_0000553150.1">
    <property type="protein sequence ID" value="RSKR_0000553150.1"/>
    <property type="gene ID" value="RSKR_0000553150"/>
</dbReference>